<comment type="caution">
    <text evidence="1">The sequence shown here is derived from an EMBL/GenBank/DDBJ whole genome shotgun (WGS) entry which is preliminary data.</text>
</comment>
<reference evidence="1" key="1">
    <citation type="submission" date="2022-07" db="EMBL/GenBank/DDBJ databases">
        <authorList>
            <person name="Otstavnykh N."/>
            <person name="Isaeva M."/>
            <person name="Bystritskaya E."/>
        </authorList>
    </citation>
    <scope>NUCLEOTIDE SEQUENCE</scope>
    <source>
        <strain evidence="1">10Alg 79</strain>
    </source>
</reference>
<accession>A0AAJ1UCH4</accession>
<name>A0AAJ1UCH4_9RHOB</name>
<dbReference type="RefSeq" id="WP_317626588.1">
    <property type="nucleotide sequence ID" value="NZ_JANFFA010000003.1"/>
</dbReference>
<dbReference type="EMBL" id="JANFFA010000003">
    <property type="protein sequence ID" value="MDQ2094983.1"/>
    <property type="molecule type" value="Genomic_DNA"/>
</dbReference>
<evidence type="ECO:0008006" key="3">
    <source>
        <dbReference type="Google" id="ProtNLM"/>
    </source>
</evidence>
<keyword evidence="2" id="KW-1185">Reference proteome</keyword>
<dbReference type="Gene3D" id="3.10.450.50">
    <property type="match status" value="1"/>
</dbReference>
<dbReference type="Proteomes" id="UP001227162">
    <property type="component" value="Unassembled WGS sequence"/>
</dbReference>
<reference evidence="1" key="2">
    <citation type="submission" date="2023-04" db="EMBL/GenBank/DDBJ databases">
        <title>'Rhodoalgimonas zhirmunskyi' gen. nov., isolated from a red alga.</title>
        <authorList>
            <person name="Nedashkovskaya O.I."/>
            <person name="Otstavnykh N.Y."/>
            <person name="Bystritskaya E.P."/>
            <person name="Balabanova L.A."/>
            <person name="Isaeva M.P."/>
        </authorList>
    </citation>
    <scope>NUCLEOTIDE SEQUENCE</scope>
    <source>
        <strain evidence="1">10Alg 79</strain>
    </source>
</reference>
<sequence>MPKPAPSACVIRRSASLPASIKSEAALAVALGLMRGAPLPDGQITDATIWEGGDTSPAIGTAAIKAALSHRPAAAEINVDEIVTHGKAAAVSGRMTPADGGRARLFCHMIRFTSAGARTVAQVVSFDHPAPQQA</sequence>
<organism evidence="1 2">
    <name type="scientific">Rhodalgimonas zhirmunskyi</name>
    <dbReference type="NCBI Taxonomy" id="2964767"/>
    <lineage>
        <taxon>Bacteria</taxon>
        <taxon>Pseudomonadati</taxon>
        <taxon>Pseudomonadota</taxon>
        <taxon>Alphaproteobacteria</taxon>
        <taxon>Rhodobacterales</taxon>
        <taxon>Roseobacteraceae</taxon>
        <taxon>Rhodalgimonas</taxon>
    </lineage>
</organism>
<evidence type="ECO:0000313" key="2">
    <source>
        <dbReference type="Proteomes" id="UP001227162"/>
    </source>
</evidence>
<gene>
    <name evidence="1" type="ORF">NOI20_12745</name>
</gene>
<protein>
    <recommendedName>
        <fullName evidence="3">SnoaL-like domain-containing protein</fullName>
    </recommendedName>
</protein>
<dbReference type="AlphaFoldDB" id="A0AAJ1UCH4"/>
<proteinExistence type="predicted"/>
<evidence type="ECO:0000313" key="1">
    <source>
        <dbReference type="EMBL" id="MDQ2094983.1"/>
    </source>
</evidence>